<accession>A0A151J3Z1</accession>
<gene>
    <name evidence="1" type="ORF">ALC57_10568</name>
</gene>
<dbReference type="EMBL" id="KQ980228">
    <property type="protein sequence ID" value="KYN17156.1"/>
    <property type="molecule type" value="Genomic_DNA"/>
</dbReference>
<dbReference type="AlphaFoldDB" id="A0A151J3Z1"/>
<name>A0A151J3Z1_9HYME</name>
<evidence type="ECO:0000313" key="2">
    <source>
        <dbReference type="Proteomes" id="UP000078492"/>
    </source>
</evidence>
<sequence>MNFLKNRMDIFLLLRFNVRHLRTFLQKMHYAKLDCSSVRNSVLICQEECIYETLFLSRITMSEEILKVLCPSQRSQHFFAL</sequence>
<proteinExistence type="predicted"/>
<organism evidence="1 2">
    <name type="scientific">Trachymyrmex cornetzi</name>
    <dbReference type="NCBI Taxonomy" id="471704"/>
    <lineage>
        <taxon>Eukaryota</taxon>
        <taxon>Metazoa</taxon>
        <taxon>Ecdysozoa</taxon>
        <taxon>Arthropoda</taxon>
        <taxon>Hexapoda</taxon>
        <taxon>Insecta</taxon>
        <taxon>Pterygota</taxon>
        <taxon>Neoptera</taxon>
        <taxon>Endopterygota</taxon>
        <taxon>Hymenoptera</taxon>
        <taxon>Apocrita</taxon>
        <taxon>Aculeata</taxon>
        <taxon>Formicoidea</taxon>
        <taxon>Formicidae</taxon>
        <taxon>Myrmicinae</taxon>
        <taxon>Trachymyrmex</taxon>
    </lineage>
</organism>
<protein>
    <submittedName>
        <fullName evidence="1">Uncharacterized protein</fullName>
    </submittedName>
</protein>
<dbReference type="Proteomes" id="UP000078492">
    <property type="component" value="Unassembled WGS sequence"/>
</dbReference>
<reference evidence="1 2" key="1">
    <citation type="submission" date="2015-09" db="EMBL/GenBank/DDBJ databases">
        <title>Trachymyrmex cornetzi WGS genome.</title>
        <authorList>
            <person name="Nygaard S."/>
            <person name="Hu H."/>
            <person name="Boomsma J."/>
            <person name="Zhang G."/>
        </authorList>
    </citation>
    <scope>NUCLEOTIDE SEQUENCE [LARGE SCALE GENOMIC DNA]</scope>
    <source>
        <strain evidence="1">Tcor2-1</strain>
        <tissue evidence="1">Whole body</tissue>
    </source>
</reference>
<keyword evidence="2" id="KW-1185">Reference proteome</keyword>
<evidence type="ECO:0000313" key="1">
    <source>
        <dbReference type="EMBL" id="KYN17156.1"/>
    </source>
</evidence>